<protein>
    <recommendedName>
        <fullName evidence="3">Transmembrane protein</fullName>
    </recommendedName>
</protein>
<feature type="transmembrane region" description="Helical" evidence="1">
    <location>
        <begin position="117"/>
        <end position="135"/>
    </location>
</feature>
<proteinExistence type="predicted"/>
<evidence type="ECO:0000313" key="2">
    <source>
        <dbReference type="EMBL" id="MPN08382.1"/>
    </source>
</evidence>
<reference evidence="2" key="1">
    <citation type="submission" date="2019-08" db="EMBL/GenBank/DDBJ databases">
        <authorList>
            <person name="Kucharzyk K."/>
            <person name="Murdoch R.W."/>
            <person name="Higgins S."/>
            <person name="Loffler F."/>
        </authorList>
    </citation>
    <scope>NUCLEOTIDE SEQUENCE</scope>
</reference>
<feature type="transmembrane region" description="Helical" evidence="1">
    <location>
        <begin position="147"/>
        <end position="164"/>
    </location>
</feature>
<dbReference type="AlphaFoldDB" id="A0A645F4D7"/>
<comment type="caution">
    <text evidence="2">The sequence shown here is derived from an EMBL/GenBank/DDBJ whole genome shotgun (WGS) entry which is preliminary data.</text>
</comment>
<evidence type="ECO:0000256" key="1">
    <source>
        <dbReference type="SAM" id="Phobius"/>
    </source>
</evidence>
<dbReference type="EMBL" id="VSSQ01054429">
    <property type="protein sequence ID" value="MPN08382.1"/>
    <property type="molecule type" value="Genomic_DNA"/>
</dbReference>
<gene>
    <name evidence="2" type="ORF">SDC9_155664</name>
</gene>
<name>A0A645F4D7_9ZZZZ</name>
<organism evidence="2">
    <name type="scientific">bioreactor metagenome</name>
    <dbReference type="NCBI Taxonomy" id="1076179"/>
    <lineage>
        <taxon>unclassified sequences</taxon>
        <taxon>metagenomes</taxon>
        <taxon>ecological metagenomes</taxon>
    </lineage>
</organism>
<keyword evidence="1" id="KW-0472">Membrane</keyword>
<evidence type="ECO:0008006" key="3">
    <source>
        <dbReference type="Google" id="ProtNLM"/>
    </source>
</evidence>
<keyword evidence="1" id="KW-1133">Transmembrane helix</keyword>
<accession>A0A645F4D7</accession>
<keyword evidence="1" id="KW-0812">Transmembrane</keyword>
<sequence length="165" mass="19100">MRLYVAADGVKPFYDLPVSFAAPCQRDAKRVLHSRFFCVEVQPENMHLVRPFCVHLNRRQKANAESCRFRARLRYAKHIVVIRQREHGDPAFRCCAHHLRRRVRAVRTVAVQVQVEGFLFGCVFLYLGHLCSVFLPFIKTGRTCRPVSGLQTSFVGYLILFFLSS</sequence>